<dbReference type="RefSeq" id="XP_018739541.1">
    <property type="nucleotide sequence ID" value="XM_018886026.1"/>
</dbReference>
<evidence type="ECO:0000256" key="4">
    <source>
        <dbReference type="ARBA" id="ARBA00015422"/>
    </source>
</evidence>
<comment type="subunit">
    <text evidence="7">Component of the ribosomal small subunit (SSU) processome composed of at least 40 protein subunits and snoRNA U3.</text>
</comment>
<evidence type="ECO:0000259" key="10">
    <source>
        <dbReference type="Pfam" id="PF22916"/>
    </source>
</evidence>
<dbReference type="Pfam" id="PF22916">
    <property type="entry name" value="UTP25_NTPase-like"/>
    <property type="match status" value="1"/>
</dbReference>
<organism evidence="11 12">
    <name type="scientific">Malassezia sympodialis (strain ATCC 42132)</name>
    <name type="common">Atopic eczema-associated yeast</name>
    <dbReference type="NCBI Taxonomy" id="1230383"/>
    <lineage>
        <taxon>Eukaryota</taxon>
        <taxon>Fungi</taxon>
        <taxon>Dikarya</taxon>
        <taxon>Basidiomycota</taxon>
        <taxon>Ustilaginomycotina</taxon>
        <taxon>Malasseziomycetes</taxon>
        <taxon>Malasseziales</taxon>
        <taxon>Malasseziaceae</taxon>
        <taxon>Malassezia</taxon>
    </lineage>
</organism>
<protein>
    <recommendedName>
        <fullName evidence="4 7">U3 small nucleolar RNA-associated protein 25</fullName>
        <shortName evidence="7">U3 snoRNA-associated protein 25</shortName>
    </recommendedName>
</protein>
<dbReference type="Proteomes" id="UP000186303">
    <property type="component" value="Chromosome 1"/>
</dbReference>
<dbReference type="Pfam" id="PF06862">
    <property type="entry name" value="Utp25_C"/>
    <property type="match status" value="1"/>
</dbReference>
<evidence type="ECO:0000256" key="3">
    <source>
        <dbReference type="ARBA" id="ARBA00009223"/>
    </source>
</evidence>
<evidence type="ECO:0000313" key="11">
    <source>
        <dbReference type="EMBL" id="SHO75999.1"/>
    </source>
</evidence>
<evidence type="ECO:0000256" key="6">
    <source>
        <dbReference type="ARBA" id="ARBA00023274"/>
    </source>
</evidence>
<name>M5E7X2_MALS4</name>
<evidence type="ECO:0000256" key="5">
    <source>
        <dbReference type="ARBA" id="ARBA00023242"/>
    </source>
</evidence>
<evidence type="ECO:0000256" key="7">
    <source>
        <dbReference type="RuleBase" id="RU365070"/>
    </source>
</evidence>
<keyword evidence="7" id="KW-0690">Ribosome biogenesis</keyword>
<feature type="domain" description="UTP25 C-terminal" evidence="9">
    <location>
        <begin position="456"/>
        <end position="648"/>
    </location>
</feature>
<evidence type="ECO:0000256" key="1">
    <source>
        <dbReference type="ARBA" id="ARBA00002883"/>
    </source>
</evidence>
<dbReference type="EMBL" id="LT671821">
    <property type="protein sequence ID" value="SHO75999.1"/>
    <property type="molecule type" value="Genomic_DNA"/>
</dbReference>
<proteinExistence type="inferred from homology"/>
<comment type="similarity">
    <text evidence="3 7">Belongs to the UTP25 family.</text>
</comment>
<dbReference type="AlphaFoldDB" id="M5E7X2"/>
<dbReference type="GO" id="GO:0000462">
    <property type="term" value="P:maturation of SSU-rRNA from tricistronic rRNA transcript (SSU-rRNA, 5.8S rRNA, LSU-rRNA)"/>
    <property type="evidence" value="ECO:0007669"/>
    <property type="project" value="TreeGrafter"/>
</dbReference>
<reference evidence="12" key="1">
    <citation type="journal article" date="2017" name="Nucleic Acids Res.">
        <title>Proteogenomics produces comprehensive and highly accurate protein-coding gene annotation in a complete genome assembly of Malassezia sympodialis.</title>
        <authorList>
            <person name="Zhu Y."/>
            <person name="Engstroem P.G."/>
            <person name="Tellgren-Roth C."/>
            <person name="Baudo C.D."/>
            <person name="Kennell J.C."/>
            <person name="Sun S."/>
            <person name="Billmyre R.B."/>
            <person name="Schroeder M.S."/>
            <person name="Andersson A."/>
            <person name="Holm T."/>
            <person name="Sigurgeirsson B."/>
            <person name="Wu G."/>
            <person name="Sankaranarayanan S.R."/>
            <person name="Siddharthan R."/>
            <person name="Sanyal K."/>
            <person name="Lundeberg J."/>
            <person name="Nystedt B."/>
            <person name="Boekhout T."/>
            <person name="Dawson T.L. Jr."/>
            <person name="Heitman J."/>
            <person name="Scheynius A."/>
            <person name="Lehtioe J."/>
        </authorList>
    </citation>
    <scope>NUCLEOTIDE SEQUENCE [LARGE SCALE GENOMIC DNA]</scope>
    <source>
        <strain evidence="12">ATCC 42132</strain>
    </source>
</reference>
<keyword evidence="5 7" id="KW-0539">Nucleus</keyword>
<dbReference type="GO" id="GO:0032040">
    <property type="term" value="C:small-subunit processome"/>
    <property type="evidence" value="ECO:0007669"/>
    <property type="project" value="TreeGrafter"/>
</dbReference>
<sequence length="649" mass="73506">MGSDNQAHVRLLTLLNVHAAHPRAEDDLDTTSAKRKRVSSVAPRAAPPTQRHRPTEAPATEVPTQSEQTEVLVADEDDEDGSEDVDAFRWHFGAESEALAAVDPDAPRWSSPVHVPALGGATVAHMEKKHEGATRPVSRPHARIWSAFQTQRKRGLGQRQAELLPLLGQYMDVWHSRVPMDEHDDLRQITAMHALSHVAKTRQRVLKDNEKLAKAAAAQTEVDTDADEDAELPELRDQGFTRPKVLLLAPFRHTAKLWVEYLIALSACEQVEQKSRFFGEFSLPPGTIDKLADPAMASRYPEDHRRTFQGNIDDNFKLGVKLTRKTLKLYSPFFDSDIIVASPLGLRLLIEKEKNADYLSSIEVLLVDQGDVMLMQNWDHVKFVVERLNAIPKEANHTDFSRVKPWYLDGHAPMLRQSVLFTAFDAPEFRHLFHTFRNAGGRIRTSSLPADHVPAMSLVTPGVRQTYYKFDCSNAQGEADQRLQAFQQKIWPLLRKSAVSATHTMIVIPSYFDFVRVEDLFRRMDPAVSYTTLSEYSTNRDISRAREAFFTGKKSFLLITERFHFYRRYLIRGAATIVFYALPEHATYYAELIHAPLSSRDASAAPIDAADLQVFVLYGKYDLLRLERIAGSSQARSMVTDGRPVWRFV</sequence>
<dbReference type="VEuPathDB" id="FungiDB:MSYG_0333"/>
<dbReference type="OMA" id="QDRGDTF"/>
<evidence type="ECO:0000256" key="8">
    <source>
        <dbReference type="SAM" id="MobiDB-lite"/>
    </source>
</evidence>
<dbReference type="InterPro" id="IPR053939">
    <property type="entry name" value="UTP25_C"/>
</dbReference>
<dbReference type="PANTHER" id="PTHR12933:SF0">
    <property type="entry name" value="U3 SMALL NUCLEOLAR RNA-ASSOCIATED PROTEIN 25 HOMOLOG"/>
    <property type="match status" value="1"/>
</dbReference>
<dbReference type="OrthoDB" id="10264378at2759"/>
<dbReference type="HOGENOM" id="CLU_018705_3_0_1"/>
<feature type="region of interest" description="Disordered" evidence="8">
    <location>
        <begin position="20"/>
        <end position="69"/>
    </location>
</feature>
<keyword evidence="12" id="KW-1185">Reference proteome</keyword>
<accession>M5E7X2</accession>
<keyword evidence="7" id="KW-0698">rRNA processing</keyword>
<dbReference type="InterPro" id="IPR053940">
    <property type="entry name" value="UTP25_NTPase-like"/>
</dbReference>
<evidence type="ECO:0000256" key="2">
    <source>
        <dbReference type="ARBA" id="ARBA00004604"/>
    </source>
</evidence>
<dbReference type="KEGG" id="msym:MSY001_0928"/>
<comment type="subcellular location">
    <subcellularLocation>
        <location evidence="2 7">Nucleus</location>
        <location evidence="2 7">Nucleolus</location>
    </subcellularLocation>
</comment>
<evidence type="ECO:0000313" key="12">
    <source>
        <dbReference type="Proteomes" id="UP000186303"/>
    </source>
</evidence>
<gene>
    <name evidence="11" type="ORF">MSYG_0333</name>
</gene>
<keyword evidence="6 7" id="KW-0687">Ribonucleoprotein</keyword>
<dbReference type="GO" id="GO:0019843">
    <property type="term" value="F:rRNA binding"/>
    <property type="evidence" value="ECO:0007669"/>
    <property type="project" value="TreeGrafter"/>
</dbReference>
<dbReference type="PANTHER" id="PTHR12933">
    <property type="entry name" value="ORF PROTEIN-RELATED"/>
    <property type="match status" value="1"/>
</dbReference>
<feature type="domain" description="UTP25 NTP hydrolase-like" evidence="10">
    <location>
        <begin position="170"/>
        <end position="442"/>
    </location>
</feature>
<evidence type="ECO:0000259" key="9">
    <source>
        <dbReference type="Pfam" id="PF06862"/>
    </source>
</evidence>
<dbReference type="InterPro" id="IPR010678">
    <property type="entry name" value="UTP25"/>
</dbReference>
<dbReference type="GO" id="GO:0034511">
    <property type="term" value="F:U3 snoRNA binding"/>
    <property type="evidence" value="ECO:0007669"/>
    <property type="project" value="InterPro"/>
</dbReference>
<comment type="function">
    <text evidence="1 7">DEAD-box RNA helicase-like protein required for pre-18S rRNA processing, specifically at sites A0, A1, and A2.</text>
</comment>
<dbReference type="STRING" id="1230383.M5E7X2"/>